<dbReference type="PROSITE" id="PS01124">
    <property type="entry name" value="HTH_ARAC_FAMILY_2"/>
    <property type="match status" value="1"/>
</dbReference>
<proteinExistence type="predicted"/>
<comment type="caution">
    <text evidence="5">The sequence shown here is derived from an EMBL/GenBank/DDBJ whole genome shotgun (WGS) entry which is preliminary data.</text>
</comment>
<protein>
    <submittedName>
        <fullName evidence="5">AraC family transcriptional regulator</fullName>
    </submittedName>
</protein>
<dbReference type="InterPro" id="IPR018060">
    <property type="entry name" value="HTH_AraC"/>
</dbReference>
<reference evidence="5 6" key="1">
    <citation type="submission" date="2016-01" db="EMBL/GenBank/DDBJ databases">
        <title>High potential of lignocellulose degradation of a new Verrucomicrobia species.</title>
        <authorList>
            <person name="Wang Y."/>
            <person name="Shi Y."/>
            <person name="Qiu Z."/>
            <person name="Liu S."/>
            <person name="Yang H."/>
        </authorList>
    </citation>
    <scope>NUCLEOTIDE SEQUENCE [LARGE SCALE GENOMIC DNA]</scope>
    <source>
        <strain evidence="5 6">TSB47</strain>
    </source>
</reference>
<dbReference type="Pfam" id="PF12852">
    <property type="entry name" value="Cupin_6"/>
    <property type="match status" value="1"/>
</dbReference>
<dbReference type="GO" id="GO:0003700">
    <property type="term" value="F:DNA-binding transcription factor activity"/>
    <property type="evidence" value="ECO:0007669"/>
    <property type="project" value="InterPro"/>
</dbReference>
<dbReference type="Proteomes" id="UP000078486">
    <property type="component" value="Unassembled WGS sequence"/>
</dbReference>
<evidence type="ECO:0000259" key="4">
    <source>
        <dbReference type="PROSITE" id="PS01124"/>
    </source>
</evidence>
<dbReference type="PROSITE" id="PS00041">
    <property type="entry name" value="HTH_ARAC_FAMILY_1"/>
    <property type="match status" value="1"/>
</dbReference>
<dbReference type="STRING" id="1184151.AW736_13405"/>
<evidence type="ECO:0000256" key="2">
    <source>
        <dbReference type="ARBA" id="ARBA00023125"/>
    </source>
</evidence>
<dbReference type="SMART" id="SM00342">
    <property type="entry name" value="HTH_ARAC"/>
    <property type="match status" value="1"/>
</dbReference>
<dbReference type="GO" id="GO:0043565">
    <property type="term" value="F:sequence-specific DNA binding"/>
    <property type="evidence" value="ECO:0007669"/>
    <property type="project" value="InterPro"/>
</dbReference>
<keyword evidence="6" id="KW-1185">Reference proteome</keyword>
<dbReference type="RefSeq" id="WP_068771144.1">
    <property type="nucleotide sequence ID" value="NZ_CP109796.1"/>
</dbReference>
<dbReference type="InterPro" id="IPR018062">
    <property type="entry name" value="HTH_AraC-typ_CS"/>
</dbReference>
<evidence type="ECO:0000313" key="5">
    <source>
        <dbReference type="EMBL" id="OAM89399.1"/>
    </source>
</evidence>
<dbReference type="EMBL" id="LRRQ01000097">
    <property type="protein sequence ID" value="OAM89399.1"/>
    <property type="molecule type" value="Genomic_DNA"/>
</dbReference>
<dbReference type="Pfam" id="PF12833">
    <property type="entry name" value="HTH_18"/>
    <property type="match status" value="1"/>
</dbReference>
<sequence length="321" mass="34598">MISDPFSDILRLVKAEPVIAGGFTAGGSWAIRFPQPDKIKFFALVKGSCLLCIDGWKRPVRVAEGDVFLFSGERGFVLASDLDAKPVDALRLFKGGADKTARLGRKADCIQIGGHVRLDPAGGAMLADILPQLIHVRGTAPEAAAIKWLLGQLARERAGELPGGALSSALLVQMMFVQILRVYLESSASQKAAGLFRAIGDRRIAPALRLMHGDPGRVWHLGELARAASMSRTTFAMHFKSVAGEAPLSYLAGWRMRLAAKALREENPTVSMLAERFGYASESAFSNAFKRIHGISPKRYWRAARKHAEGATAAGNPAPQA</sequence>
<dbReference type="PANTHER" id="PTHR46796:SF7">
    <property type="entry name" value="ARAC FAMILY TRANSCRIPTIONAL REGULATOR"/>
    <property type="match status" value="1"/>
</dbReference>
<dbReference type="InterPro" id="IPR009057">
    <property type="entry name" value="Homeodomain-like_sf"/>
</dbReference>
<evidence type="ECO:0000256" key="1">
    <source>
        <dbReference type="ARBA" id="ARBA00023015"/>
    </source>
</evidence>
<evidence type="ECO:0000256" key="3">
    <source>
        <dbReference type="ARBA" id="ARBA00023163"/>
    </source>
</evidence>
<evidence type="ECO:0000313" key="6">
    <source>
        <dbReference type="Proteomes" id="UP000078486"/>
    </source>
</evidence>
<accession>A0A178IJP3</accession>
<gene>
    <name evidence="5" type="ORF">AW736_13405</name>
</gene>
<dbReference type="PANTHER" id="PTHR46796">
    <property type="entry name" value="HTH-TYPE TRANSCRIPTIONAL ACTIVATOR RHAS-RELATED"/>
    <property type="match status" value="1"/>
</dbReference>
<keyword evidence="2" id="KW-0238">DNA-binding</keyword>
<dbReference type="InterPro" id="IPR032783">
    <property type="entry name" value="AraC_lig"/>
</dbReference>
<keyword evidence="3" id="KW-0804">Transcription</keyword>
<name>A0A178IJP3_9BACT</name>
<feature type="domain" description="HTH araC/xylS-type" evidence="4">
    <location>
        <begin position="205"/>
        <end position="303"/>
    </location>
</feature>
<dbReference type="InterPro" id="IPR050204">
    <property type="entry name" value="AraC_XylS_family_regulators"/>
</dbReference>
<dbReference type="SUPFAM" id="SSF46689">
    <property type="entry name" value="Homeodomain-like"/>
    <property type="match status" value="2"/>
</dbReference>
<organism evidence="5 6">
    <name type="scientific">Termitidicoccus mucosus</name>
    <dbReference type="NCBI Taxonomy" id="1184151"/>
    <lineage>
        <taxon>Bacteria</taxon>
        <taxon>Pseudomonadati</taxon>
        <taxon>Verrucomicrobiota</taxon>
        <taxon>Opitutia</taxon>
        <taxon>Opitutales</taxon>
        <taxon>Opitutaceae</taxon>
        <taxon>Termitidicoccus</taxon>
    </lineage>
</organism>
<dbReference type="OrthoDB" id="9783876at2"/>
<dbReference type="Gene3D" id="1.10.10.60">
    <property type="entry name" value="Homeodomain-like"/>
    <property type="match status" value="2"/>
</dbReference>
<keyword evidence="1" id="KW-0805">Transcription regulation</keyword>
<dbReference type="AlphaFoldDB" id="A0A178IJP3"/>